<evidence type="ECO:0000256" key="1">
    <source>
        <dbReference type="SAM" id="MobiDB-lite"/>
    </source>
</evidence>
<feature type="region of interest" description="Disordered" evidence="1">
    <location>
        <begin position="36"/>
        <end position="58"/>
    </location>
</feature>
<dbReference type="Proteomes" id="UP000237105">
    <property type="component" value="Unassembled WGS sequence"/>
</dbReference>
<accession>A0A2P5D513</accession>
<sequence>MRLVASESPISCDFFKGQYQMRGQYLSVLQSLPGWQPGHNHRQESEIPTRLEAKSPPPPRIKVLAAQYSSLLPSKIKVPFRYWNPSPHQCLEPFQDK</sequence>
<protein>
    <submittedName>
        <fullName evidence="2">Uncharacterized protein</fullName>
    </submittedName>
</protein>
<comment type="caution">
    <text evidence="2">The sequence shown here is derived from an EMBL/GenBank/DDBJ whole genome shotgun (WGS) entry which is preliminary data.</text>
</comment>
<reference evidence="3" key="1">
    <citation type="submission" date="2016-06" db="EMBL/GenBank/DDBJ databases">
        <title>Parallel loss of symbiosis genes in relatives of nitrogen-fixing non-legume Parasponia.</title>
        <authorList>
            <person name="Van Velzen R."/>
            <person name="Holmer R."/>
            <person name="Bu F."/>
            <person name="Rutten L."/>
            <person name="Van Zeijl A."/>
            <person name="Liu W."/>
            <person name="Santuari L."/>
            <person name="Cao Q."/>
            <person name="Sharma T."/>
            <person name="Shen D."/>
            <person name="Roswanjaya Y."/>
            <person name="Wardhani T."/>
            <person name="Kalhor M.S."/>
            <person name="Jansen J."/>
            <person name="Van den Hoogen J."/>
            <person name="Gungor B."/>
            <person name="Hartog M."/>
            <person name="Hontelez J."/>
            <person name="Verver J."/>
            <person name="Yang W.-C."/>
            <person name="Schijlen E."/>
            <person name="Repin R."/>
            <person name="Schilthuizen M."/>
            <person name="Schranz E."/>
            <person name="Heidstra R."/>
            <person name="Miyata K."/>
            <person name="Fedorova E."/>
            <person name="Kohlen W."/>
            <person name="Bisseling T."/>
            <person name="Smit S."/>
            <person name="Geurts R."/>
        </authorList>
    </citation>
    <scope>NUCLEOTIDE SEQUENCE [LARGE SCALE GENOMIC DNA]</scope>
    <source>
        <strain evidence="3">cv. WU1-14</strain>
    </source>
</reference>
<gene>
    <name evidence="2" type="ORF">PanWU01x14_095460</name>
</gene>
<name>A0A2P5D513_PARAD</name>
<dbReference type="AlphaFoldDB" id="A0A2P5D513"/>
<feature type="compositionally biased region" description="Basic and acidic residues" evidence="1">
    <location>
        <begin position="41"/>
        <end position="53"/>
    </location>
</feature>
<evidence type="ECO:0000313" key="2">
    <source>
        <dbReference type="EMBL" id="PON68394.1"/>
    </source>
</evidence>
<keyword evidence="3" id="KW-1185">Reference proteome</keyword>
<evidence type="ECO:0000313" key="3">
    <source>
        <dbReference type="Proteomes" id="UP000237105"/>
    </source>
</evidence>
<proteinExistence type="predicted"/>
<organism evidence="2 3">
    <name type="scientific">Parasponia andersonii</name>
    <name type="common">Sponia andersonii</name>
    <dbReference type="NCBI Taxonomy" id="3476"/>
    <lineage>
        <taxon>Eukaryota</taxon>
        <taxon>Viridiplantae</taxon>
        <taxon>Streptophyta</taxon>
        <taxon>Embryophyta</taxon>
        <taxon>Tracheophyta</taxon>
        <taxon>Spermatophyta</taxon>
        <taxon>Magnoliopsida</taxon>
        <taxon>eudicotyledons</taxon>
        <taxon>Gunneridae</taxon>
        <taxon>Pentapetalae</taxon>
        <taxon>rosids</taxon>
        <taxon>fabids</taxon>
        <taxon>Rosales</taxon>
        <taxon>Cannabaceae</taxon>
        <taxon>Parasponia</taxon>
    </lineage>
</organism>
<dbReference type="EMBL" id="JXTB01000063">
    <property type="protein sequence ID" value="PON68394.1"/>
    <property type="molecule type" value="Genomic_DNA"/>
</dbReference>